<comment type="caution">
    <text evidence="2">The sequence shown here is derived from an EMBL/GenBank/DDBJ whole genome shotgun (WGS) entry which is preliminary data.</text>
</comment>
<accession>A0A328NPX2</accession>
<dbReference type="Proteomes" id="UP000249419">
    <property type="component" value="Unassembled WGS sequence"/>
</dbReference>
<feature type="transmembrane region" description="Helical" evidence="1">
    <location>
        <begin position="40"/>
        <end position="59"/>
    </location>
</feature>
<evidence type="ECO:0000313" key="3">
    <source>
        <dbReference type="Proteomes" id="UP000249419"/>
    </source>
</evidence>
<reference evidence="2 3" key="1">
    <citation type="submission" date="2018-03" db="EMBL/GenBank/DDBJ databases">
        <title>Defining the species Micromonospora saelicesensis and Micromonospora noduli under the framework of genomics.</title>
        <authorList>
            <person name="Riesco R."/>
            <person name="Trujillo M.E."/>
        </authorList>
    </citation>
    <scope>NUCLEOTIDE SEQUENCE [LARGE SCALE GENOMIC DNA]</scope>
    <source>
        <strain evidence="2 3">PSN13</strain>
    </source>
</reference>
<sequence>MTVDDELSQALAELSRTLTPQPDPYGRARARYRRSRQRRLGGLVLALVVSVGSTAFAIASPGRTTQPLPADPTDSLAPVLAWSDRLLQSPPRGAVAGDSSYVGQLSEQLLAAQRRGEFSRLTAPVSGVKVLFADDVDGHRVALAAFVRNQPDPATGWPSAAVWLVADEGAGARELASTAAIRSVSDALEPYESLAVDGPEAAHVAIAPAGCVFLSSPLPDGNAFRWAPEPTGSYLIRTAKTQRPEWWRVDCGGVTRKITPGPGSLASTPITDAQLATAMSRVRGSVEQQRARELMYQWAQSAGYRLTALPSMVWGGHVAGLPTSPADGSPDATEPSVEDAQVTVLAAPTVDGGWVGEVSIAADQPRSDGVLSTGTSFTATTDPTDPAGVLAVSIDEDAAGGEAQQFLLVVTPAAATTVRILRDGQEVARSAVSGSGTAMQVPRPTAGLVVEALDASGGTIANGRVAQQGAQRATETDTWNQE</sequence>
<organism evidence="2 3">
    <name type="scientific">Micromonospora saelicesensis</name>
    <dbReference type="NCBI Taxonomy" id="285676"/>
    <lineage>
        <taxon>Bacteria</taxon>
        <taxon>Bacillati</taxon>
        <taxon>Actinomycetota</taxon>
        <taxon>Actinomycetes</taxon>
        <taxon>Micromonosporales</taxon>
        <taxon>Micromonosporaceae</taxon>
        <taxon>Micromonospora</taxon>
    </lineage>
</organism>
<evidence type="ECO:0000313" key="2">
    <source>
        <dbReference type="EMBL" id="RAO30801.1"/>
    </source>
</evidence>
<proteinExistence type="predicted"/>
<name>A0A328NPX2_9ACTN</name>
<dbReference type="AlphaFoldDB" id="A0A328NPX2"/>
<keyword evidence="1" id="KW-1133">Transmembrane helix</keyword>
<gene>
    <name evidence="2" type="ORF">PSN13_04364</name>
</gene>
<protein>
    <submittedName>
        <fullName evidence="2">Uncharacterized protein</fullName>
    </submittedName>
</protein>
<dbReference type="RefSeq" id="WP_112677305.1">
    <property type="nucleotide sequence ID" value="NZ_PYAG01000023.1"/>
</dbReference>
<evidence type="ECO:0000256" key="1">
    <source>
        <dbReference type="SAM" id="Phobius"/>
    </source>
</evidence>
<dbReference type="EMBL" id="PYAG01000023">
    <property type="protein sequence ID" value="RAO30801.1"/>
    <property type="molecule type" value="Genomic_DNA"/>
</dbReference>
<keyword evidence="1" id="KW-0472">Membrane</keyword>
<keyword evidence="1" id="KW-0812">Transmembrane</keyword>